<evidence type="ECO:0000256" key="1">
    <source>
        <dbReference type="ARBA" id="ARBA00011975"/>
    </source>
</evidence>
<feature type="active site" evidence="6">
    <location>
        <position position="69"/>
    </location>
</feature>
<dbReference type="SUPFAM" id="SSF53335">
    <property type="entry name" value="S-adenosyl-L-methionine-dependent methyltransferases"/>
    <property type="match status" value="1"/>
</dbReference>
<proteinExistence type="inferred from homology"/>
<keyword evidence="2 6" id="KW-0489">Methyltransferase</keyword>
<evidence type="ECO:0000313" key="9">
    <source>
        <dbReference type="Proteomes" id="UP000829992"/>
    </source>
</evidence>
<evidence type="ECO:0000256" key="4">
    <source>
        <dbReference type="ARBA" id="ARBA00022691"/>
    </source>
</evidence>
<dbReference type="InterPro" id="IPR001525">
    <property type="entry name" value="C5_MeTfrase"/>
</dbReference>
<keyword evidence="5" id="KW-0680">Restriction system</keyword>
<dbReference type="RefSeq" id="WP_249585919.1">
    <property type="nucleotide sequence ID" value="NZ_BAAAQL010000002.1"/>
</dbReference>
<reference evidence="8 9" key="1">
    <citation type="submission" date="2022-05" db="EMBL/GenBank/DDBJ databases">
        <authorList>
            <person name="Zhou X."/>
            <person name="Li K."/>
            <person name="Man Y."/>
        </authorList>
    </citation>
    <scope>NUCLEOTIDE SEQUENCE [LARGE SCALE GENOMIC DNA]</scope>
    <source>
        <strain evidence="8 9">MS405</strain>
    </source>
</reference>
<dbReference type="GO" id="GO:0008168">
    <property type="term" value="F:methyltransferase activity"/>
    <property type="evidence" value="ECO:0007669"/>
    <property type="project" value="UniProtKB-KW"/>
</dbReference>
<keyword evidence="9" id="KW-1185">Reference proteome</keyword>
<dbReference type="PROSITE" id="PS51679">
    <property type="entry name" value="SAM_MT_C5"/>
    <property type="match status" value="1"/>
</dbReference>
<gene>
    <name evidence="8" type="ORF">M4V62_04575</name>
</gene>
<dbReference type="Gene3D" id="3.90.120.10">
    <property type="entry name" value="DNA Methylase, subunit A, domain 2"/>
    <property type="match status" value="1"/>
</dbReference>
<dbReference type="InterPro" id="IPR050390">
    <property type="entry name" value="C5-Methyltransferase"/>
</dbReference>
<evidence type="ECO:0000256" key="3">
    <source>
        <dbReference type="ARBA" id="ARBA00022679"/>
    </source>
</evidence>
<evidence type="ECO:0000256" key="2">
    <source>
        <dbReference type="ARBA" id="ARBA00022603"/>
    </source>
</evidence>
<feature type="region of interest" description="Disordered" evidence="7">
    <location>
        <begin position="299"/>
        <end position="322"/>
    </location>
</feature>
<keyword evidence="4 6" id="KW-0949">S-adenosyl-L-methionine</keyword>
<dbReference type="EMBL" id="CP097289">
    <property type="protein sequence ID" value="UQT54423.1"/>
    <property type="molecule type" value="Genomic_DNA"/>
</dbReference>
<dbReference type="Pfam" id="PF00145">
    <property type="entry name" value="DNA_methylase"/>
    <property type="match status" value="2"/>
</dbReference>
<keyword evidence="3 6" id="KW-0808">Transferase</keyword>
<evidence type="ECO:0000256" key="7">
    <source>
        <dbReference type="SAM" id="MobiDB-lite"/>
    </source>
</evidence>
<dbReference type="EC" id="2.1.1.37" evidence="1"/>
<dbReference type="Gene3D" id="3.40.50.150">
    <property type="entry name" value="Vaccinia Virus protein VP39"/>
    <property type="match status" value="1"/>
</dbReference>
<evidence type="ECO:0000256" key="5">
    <source>
        <dbReference type="ARBA" id="ARBA00022747"/>
    </source>
</evidence>
<dbReference type="PANTHER" id="PTHR10629">
    <property type="entry name" value="CYTOSINE-SPECIFIC METHYLTRANSFERASE"/>
    <property type="match status" value="1"/>
</dbReference>
<organism evidence="8 9">
    <name type="scientific">Streptomyces durmitorensis</name>
    <dbReference type="NCBI Taxonomy" id="319947"/>
    <lineage>
        <taxon>Bacteria</taxon>
        <taxon>Bacillati</taxon>
        <taxon>Actinomycetota</taxon>
        <taxon>Actinomycetes</taxon>
        <taxon>Kitasatosporales</taxon>
        <taxon>Streptomycetaceae</taxon>
        <taxon>Streptomyces</taxon>
    </lineage>
</organism>
<dbReference type="PRINTS" id="PR00105">
    <property type="entry name" value="C5METTRFRASE"/>
</dbReference>
<name>A0ABY4PN16_9ACTN</name>
<dbReference type="PANTHER" id="PTHR10629:SF52">
    <property type="entry name" value="DNA (CYTOSINE-5)-METHYLTRANSFERASE 1"/>
    <property type="match status" value="1"/>
</dbReference>
<evidence type="ECO:0000313" key="8">
    <source>
        <dbReference type="EMBL" id="UQT54423.1"/>
    </source>
</evidence>
<dbReference type="Proteomes" id="UP000829992">
    <property type="component" value="Chromosome"/>
</dbReference>
<dbReference type="InterPro" id="IPR029063">
    <property type="entry name" value="SAM-dependent_MTases_sf"/>
</dbReference>
<comment type="similarity">
    <text evidence="6">Belongs to the class I-like SAM-binding methyltransferase superfamily. C5-methyltransferase family.</text>
</comment>
<accession>A0ABY4PN16</accession>
<sequence>MILDLFAGPGGWSQGLRMLGLADVGLEWDEAACKTRAAAGHTTIRVDVSCFALAPIIGRVQGAIFSPPCTKFSAAGKQFGLKVMGLLADGIRRMFRGDDCRQELRDKIYPAALAEQETANAKRRAPWTQDKVETAAREDAFATVLVLEPARYLHALITGDPGGGIPMEWAVFEQVPGVLPLWKVHAEELRRLGWNVWTGVLNAANYGVPQTRKRAVLIASRVRRIAAPDATHDKDPAYDLFGECLLPWVSMAQALGLDAADLVNTRGDRKTPGGNNFPVDEPSWALTEKARSWILHTNRNQQPDGSRQTIDPHTAPALTSKSGGQWVLKHNARANATVRTVDEPAATLAFGHARNEYEWINHRPATTVCATNRIAPPGHRDRSPQGESQFASADTVRITIPEAAILQSFPADYPWQGTRTKQFEQVGNAVPPLLAAHIVAAAMGVLFQEARRAA</sequence>
<evidence type="ECO:0000256" key="6">
    <source>
        <dbReference type="PROSITE-ProRule" id="PRU01016"/>
    </source>
</evidence>
<protein>
    <recommendedName>
        <fullName evidence="1">DNA (cytosine-5-)-methyltransferase</fullName>
        <ecNumber evidence="1">2.1.1.37</ecNumber>
    </recommendedName>
</protein>
<dbReference type="GO" id="GO:0032259">
    <property type="term" value="P:methylation"/>
    <property type="evidence" value="ECO:0007669"/>
    <property type="project" value="UniProtKB-KW"/>
</dbReference>